<sequence>MAHKHKLSGEDKADAFGETVSDPSVRTGALSISSSKTKTENDDIFGVAETARPRRVTRPKPRGEGATGEDGGVFEEKIDDDESDAELHHDEPQGLESDSDKDEFEVDPEGTGKLTETGQAMKDLLKRAQNGEMLENNKDKEDEDDDEEDENFTAMDMDVIKRDLGGTSSATFLLHRAMLIRYGGRMRTRDLLRKLKKLIVTDNDKALLKDILRTICDVEVDAIDARLLVLKSQFR</sequence>
<protein>
    <submittedName>
        <fullName evidence="1">Uncharacterized protein</fullName>
    </submittedName>
</protein>
<comment type="caution">
    <text evidence="1">The sequence shown here is derived from an EMBL/GenBank/DDBJ whole genome shotgun (WGS) entry which is preliminary data.</text>
</comment>
<name>A0ACC0W6J2_9STRA</name>
<gene>
    <name evidence="1" type="ORF">PsorP6_005489</name>
</gene>
<evidence type="ECO:0000313" key="2">
    <source>
        <dbReference type="Proteomes" id="UP001163321"/>
    </source>
</evidence>
<accession>A0ACC0W6J2</accession>
<dbReference type="EMBL" id="CM047583">
    <property type="protein sequence ID" value="KAI9913326.1"/>
    <property type="molecule type" value="Genomic_DNA"/>
</dbReference>
<organism evidence="1 2">
    <name type="scientific">Peronosclerospora sorghi</name>
    <dbReference type="NCBI Taxonomy" id="230839"/>
    <lineage>
        <taxon>Eukaryota</taxon>
        <taxon>Sar</taxon>
        <taxon>Stramenopiles</taxon>
        <taxon>Oomycota</taxon>
        <taxon>Peronosporomycetes</taxon>
        <taxon>Peronosporales</taxon>
        <taxon>Peronosporaceae</taxon>
        <taxon>Peronosclerospora</taxon>
    </lineage>
</organism>
<proteinExistence type="predicted"/>
<evidence type="ECO:0000313" key="1">
    <source>
        <dbReference type="EMBL" id="KAI9913326.1"/>
    </source>
</evidence>
<reference evidence="1 2" key="1">
    <citation type="journal article" date="2022" name="bioRxiv">
        <title>The genome of the oomycete Peronosclerospora sorghi, a cosmopolitan pathogen of maize and sorghum, is inflated with dispersed pseudogenes.</title>
        <authorList>
            <person name="Fletcher K."/>
            <person name="Martin F."/>
            <person name="Isakeit T."/>
            <person name="Cavanaugh K."/>
            <person name="Magill C."/>
            <person name="Michelmore R."/>
        </authorList>
    </citation>
    <scope>NUCLEOTIDE SEQUENCE [LARGE SCALE GENOMIC DNA]</scope>
    <source>
        <strain evidence="1">P6</strain>
    </source>
</reference>
<keyword evidence="2" id="KW-1185">Reference proteome</keyword>
<dbReference type="Proteomes" id="UP001163321">
    <property type="component" value="Chromosome 4"/>
</dbReference>